<evidence type="ECO:0000256" key="5">
    <source>
        <dbReference type="ARBA" id="ARBA00023136"/>
    </source>
</evidence>
<name>Q7BS96_PARCI</name>
<dbReference type="EMBL" id="AF086815">
    <property type="protein sequence ID" value="AAK00496.1"/>
    <property type="molecule type" value="Genomic_DNA"/>
</dbReference>
<feature type="transmembrane region" description="Helical" evidence="6">
    <location>
        <begin position="36"/>
        <end position="56"/>
    </location>
</feature>
<dbReference type="PANTHER" id="PTHR43370">
    <property type="entry name" value="SUGAR ABC TRANSPORTER INTEGRAL MEMBRANE PROTEIN-RELATED"/>
    <property type="match status" value="1"/>
</dbReference>
<accession>Q7BS96</accession>
<dbReference type="Pfam" id="PF02653">
    <property type="entry name" value="BPD_transp_2"/>
    <property type="match status" value="1"/>
</dbReference>
<feature type="transmembrane region" description="Helical" evidence="6">
    <location>
        <begin position="278"/>
        <end position="304"/>
    </location>
</feature>
<evidence type="ECO:0000313" key="7">
    <source>
        <dbReference type="EMBL" id="AAK00496.1"/>
    </source>
</evidence>
<dbReference type="GO" id="GO:0005886">
    <property type="term" value="C:plasma membrane"/>
    <property type="evidence" value="ECO:0007669"/>
    <property type="project" value="UniProtKB-SubCell"/>
</dbReference>
<dbReference type="InterPro" id="IPR001851">
    <property type="entry name" value="ABC_transp_permease"/>
</dbReference>
<keyword evidence="5 6" id="KW-0472">Membrane</keyword>
<evidence type="ECO:0000256" key="4">
    <source>
        <dbReference type="ARBA" id="ARBA00022989"/>
    </source>
</evidence>
<dbReference type="PANTHER" id="PTHR43370:SF1">
    <property type="entry name" value="GUANOSINE ABC TRANSPORTER PERMEASE PROTEIN NUPQ"/>
    <property type="match status" value="1"/>
</dbReference>
<feature type="transmembrane region" description="Helical" evidence="6">
    <location>
        <begin position="229"/>
        <end position="258"/>
    </location>
</feature>
<keyword evidence="2" id="KW-1003">Cell membrane</keyword>
<organism evidence="7">
    <name type="scientific">Paracidovorax citrulli</name>
    <name type="common">Acidovorax citrulli</name>
    <dbReference type="NCBI Taxonomy" id="80869"/>
    <lineage>
        <taxon>Bacteria</taxon>
        <taxon>Pseudomonadati</taxon>
        <taxon>Pseudomonadota</taxon>
        <taxon>Betaproteobacteria</taxon>
        <taxon>Burkholderiales</taxon>
        <taxon>Comamonadaceae</taxon>
        <taxon>Paracidovorax</taxon>
    </lineage>
</organism>
<dbReference type="GO" id="GO:0022857">
    <property type="term" value="F:transmembrane transporter activity"/>
    <property type="evidence" value="ECO:0007669"/>
    <property type="project" value="InterPro"/>
</dbReference>
<keyword evidence="3 6" id="KW-0812">Transmembrane</keyword>
<feature type="transmembrane region" description="Helical" evidence="6">
    <location>
        <begin position="192"/>
        <end position="213"/>
    </location>
</feature>
<reference evidence="7" key="3">
    <citation type="submission" date="2001-02" db="EMBL/GenBank/DDBJ databases">
        <title>DNA sequences of s-triazine catabolic gene regions from Enterobacter cloacae strain 99, Acidovorax avenae NRRLB-12227, and Pseudomonas huttiensis NRRLB-12228.</title>
        <authorList>
            <person name="Eaton R.W."/>
        </authorList>
    </citation>
    <scope>NUCLEOTIDE SEQUENCE</scope>
    <source>
        <strain evidence="7">NRRL B-12227</strain>
    </source>
</reference>
<keyword evidence="4 6" id="KW-1133">Transmembrane helix</keyword>
<protein>
    <submittedName>
        <fullName evidence="7">Putative ABC transporter permease 2</fullName>
    </submittedName>
</protein>
<reference evidence="7" key="1">
    <citation type="journal article" date="1991" name="J. Bacteriol.">
        <title>Cloning and analysis of s-triazine catabolic genes from Pseudomonas sp. strain NRRLB-12227.</title>
        <authorList>
            <person name="Eaton R.W."/>
            <person name="Karns J.S."/>
        </authorList>
    </citation>
    <scope>NUCLEOTIDE SEQUENCE</scope>
    <source>
        <strain evidence="7">NRRL B-12227</strain>
    </source>
</reference>
<evidence type="ECO:0000256" key="2">
    <source>
        <dbReference type="ARBA" id="ARBA00022475"/>
    </source>
</evidence>
<feature type="transmembrane region" description="Helical" evidence="6">
    <location>
        <begin position="6"/>
        <end position="29"/>
    </location>
</feature>
<evidence type="ECO:0000256" key="6">
    <source>
        <dbReference type="SAM" id="Phobius"/>
    </source>
</evidence>
<evidence type="ECO:0000256" key="1">
    <source>
        <dbReference type="ARBA" id="ARBA00004651"/>
    </source>
</evidence>
<proteinExistence type="predicted"/>
<evidence type="ECO:0000256" key="3">
    <source>
        <dbReference type="ARBA" id="ARBA00022692"/>
    </source>
</evidence>
<feature type="transmembrane region" description="Helical" evidence="6">
    <location>
        <begin position="91"/>
        <end position="113"/>
    </location>
</feature>
<dbReference type="AlphaFoldDB" id="Q7BS96"/>
<feature type="transmembrane region" description="Helical" evidence="6">
    <location>
        <begin position="151"/>
        <end position="172"/>
    </location>
</feature>
<dbReference type="CDD" id="cd06580">
    <property type="entry name" value="TM_PBP1_transp_TpRbsC_like"/>
    <property type="match status" value="1"/>
</dbReference>
<reference evidence="7" key="2">
    <citation type="journal article" date="1991" name="J. Bacteriol.">
        <title>Cloning and comparison of the DNA encoding ammelide aminohydrolase and cyanuric acid amidohydrolase from three s-triazine-degrading bacterial strains.</title>
        <authorList>
            <person name="Eaton R.W."/>
            <person name="Karns J.S."/>
        </authorList>
    </citation>
    <scope>NUCLEOTIDE SEQUENCE</scope>
    <source>
        <strain evidence="7">NRRL B-12227</strain>
    </source>
</reference>
<feature type="transmembrane region" description="Helical" evidence="6">
    <location>
        <begin position="62"/>
        <end position="84"/>
    </location>
</feature>
<comment type="subcellular location">
    <subcellularLocation>
        <location evidence="1">Cell membrane</location>
        <topology evidence="1">Multi-pass membrane protein</topology>
    </subcellularLocation>
</comment>
<sequence length="306" mass="30838">MDGNLLIEFLGASIRVATPLLFVAIGGLISEKAGTFAVGIEGMMLAGAFGGAVATMSLGSSGAGLIVSAASGAALGLIVAIATAKFHADQIVTGLAVNILALGLTSFLLRGLFGGTAPVVQFETLAILPIPYLADLPIIGPILFRQPALVYAALGLAVAVHFFLKTGNGLLLRATGENPDAAFAVGADPVRIRILAIVVGGAFAGLGGAVLSLQEVGTFTDGMTNGRGFIALAAIIVGRWMPLGTVISCLMFGAVAGLELLVQGWGLPVSSYVIQMTPYFVALAILAAIGRGAQASAAIGLPFVRH</sequence>